<comment type="similarity">
    <text evidence="1 4">Belongs to the pseudouridine synthase RsuA family.</text>
</comment>
<dbReference type="InterPro" id="IPR006145">
    <property type="entry name" value="PsdUridine_synth_RsuA/RluA"/>
</dbReference>
<dbReference type="Pfam" id="PF00849">
    <property type="entry name" value="PseudoU_synth_2"/>
    <property type="match status" value="1"/>
</dbReference>
<dbReference type="AlphaFoldDB" id="A0A1M6YMS7"/>
<dbReference type="Pfam" id="PF01479">
    <property type="entry name" value="S4"/>
    <property type="match status" value="1"/>
</dbReference>
<protein>
    <recommendedName>
        <fullName evidence="4">Pseudouridine synthase</fullName>
        <ecNumber evidence="4">5.4.99.-</ecNumber>
    </recommendedName>
</protein>
<sequence>MNEKHFGIARILNKRGFCSRAKAESLVCEGRVAWNGKVVVDPETPVPMNAEISVDGEPVLPAALLYFALNKPRGIVATASDERGRKTVLDLVAGKFQQHVFPVGRLDKASEGLLLMTNDTAFADRILSPKSHLEKEYHVQIHRKPSDQEMRQMQSGVLVPPRVFGMPFEKMRMERVKILRCGKKTCWLSVVLNEGKNREIRRILEFLNISVLRLVRVRIGKWTLGNLKPGEIRRLSLDETGA</sequence>
<evidence type="ECO:0000256" key="3">
    <source>
        <dbReference type="PROSITE-ProRule" id="PRU00182"/>
    </source>
</evidence>
<evidence type="ECO:0000313" key="6">
    <source>
        <dbReference type="EMBL" id="SHL19440.1"/>
    </source>
</evidence>
<dbReference type="SUPFAM" id="SSF55120">
    <property type="entry name" value="Pseudouridine synthase"/>
    <property type="match status" value="1"/>
</dbReference>
<name>A0A1M6YMS7_9BACT</name>
<dbReference type="InterPro" id="IPR018496">
    <property type="entry name" value="PsdUridine_synth_RsuA/RluB_CS"/>
</dbReference>
<evidence type="ECO:0000256" key="2">
    <source>
        <dbReference type="ARBA" id="ARBA00023235"/>
    </source>
</evidence>
<dbReference type="InterPro" id="IPR020103">
    <property type="entry name" value="PsdUridine_synth_cat_dom_sf"/>
</dbReference>
<keyword evidence="3" id="KW-0694">RNA-binding</keyword>
<gene>
    <name evidence="6" type="ORF">SAMN05720469_1458</name>
</gene>
<dbReference type="Gene3D" id="3.10.290.10">
    <property type="entry name" value="RNA-binding S4 domain"/>
    <property type="match status" value="1"/>
</dbReference>
<dbReference type="GO" id="GO:0000455">
    <property type="term" value="P:enzyme-directed rRNA pseudouridine synthesis"/>
    <property type="evidence" value="ECO:0007669"/>
    <property type="project" value="UniProtKB-ARBA"/>
</dbReference>
<dbReference type="InterPro" id="IPR050343">
    <property type="entry name" value="RsuA_PseudoU_synthase"/>
</dbReference>
<evidence type="ECO:0000313" key="7">
    <source>
        <dbReference type="Proteomes" id="UP000184275"/>
    </source>
</evidence>
<dbReference type="EC" id="5.4.99.-" evidence="4"/>
<organism evidence="6 7">
    <name type="scientific">Fibrobacter intestinalis</name>
    <dbReference type="NCBI Taxonomy" id="28122"/>
    <lineage>
        <taxon>Bacteria</taxon>
        <taxon>Pseudomonadati</taxon>
        <taxon>Fibrobacterota</taxon>
        <taxon>Fibrobacteria</taxon>
        <taxon>Fibrobacterales</taxon>
        <taxon>Fibrobacteraceae</taxon>
        <taxon>Fibrobacter</taxon>
    </lineage>
</organism>
<dbReference type="CDD" id="cd02870">
    <property type="entry name" value="PseudoU_synth_RsuA_like"/>
    <property type="match status" value="1"/>
</dbReference>
<dbReference type="Proteomes" id="UP000184275">
    <property type="component" value="Unassembled WGS sequence"/>
</dbReference>
<dbReference type="RefSeq" id="WP_158223289.1">
    <property type="nucleotide sequence ID" value="NZ_FRAW01000045.1"/>
</dbReference>
<proteinExistence type="inferred from homology"/>
<dbReference type="PANTHER" id="PTHR47683:SF2">
    <property type="entry name" value="RNA-BINDING S4 DOMAIN-CONTAINING PROTEIN"/>
    <property type="match status" value="1"/>
</dbReference>
<dbReference type="InterPro" id="IPR036986">
    <property type="entry name" value="S4_RNA-bd_sf"/>
</dbReference>
<evidence type="ECO:0000259" key="5">
    <source>
        <dbReference type="SMART" id="SM00363"/>
    </source>
</evidence>
<keyword evidence="7" id="KW-1185">Reference proteome</keyword>
<dbReference type="NCBIfam" id="TIGR00093">
    <property type="entry name" value="pseudouridine synthase"/>
    <property type="match status" value="1"/>
</dbReference>
<reference evidence="7" key="1">
    <citation type="submission" date="2016-11" db="EMBL/GenBank/DDBJ databases">
        <authorList>
            <person name="Varghese N."/>
            <person name="Submissions S."/>
        </authorList>
    </citation>
    <scope>NUCLEOTIDE SEQUENCE [LARGE SCALE GENOMIC DNA]</scope>
    <source>
        <strain evidence="7">UWOS</strain>
    </source>
</reference>
<dbReference type="PROSITE" id="PS01149">
    <property type="entry name" value="PSI_RSU"/>
    <property type="match status" value="1"/>
</dbReference>
<dbReference type="InterPro" id="IPR042092">
    <property type="entry name" value="PsdUridine_s_RsuA/RluB/E/F_cat"/>
</dbReference>
<dbReference type="EMBL" id="FRAW01000045">
    <property type="protein sequence ID" value="SHL19440.1"/>
    <property type="molecule type" value="Genomic_DNA"/>
</dbReference>
<dbReference type="CDD" id="cd00165">
    <property type="entry name" value="S4"/>
    <property type="match status" value="1"/>
</dbReference>
<dbReference type="GO" id="GO:0003723">
    <property type="term" value="F:RNA binding"/>
    <property type="evidence" value="ECO:0007669"/>
    <property type="project" value="UniProtKB-KW"/>
</dbReference>
<dbReference type="InterPro" id="IPR020094">
    <property type="entry name" value="TruA/RsuA/RluB/E/F_N"/>
</dbReference>
<feature type="domain" description="RNA-binding S4" evidence="5">
    <location>
        <begin position="6"/>
        <end position="65"/>
    </location>
</feature>
<evidence type="ECO:0000256" key="1">
    <source>
        <dbReference type="ARBA" id="ARBA00008348"/>
    </source>
</evidence>
<dbReference type="SMART" id="SM00363">
    <property type="entry name" value="S4"/>
    <property type="match status" value="1"/>
</dbReference>
<dbReference type="InterPro" id="IPR002942">
    <property type="entry name" value="S4_RNA-bd"/>
</dbReference>
<dbReference type="InterPro" id="IPR000748">
    <property type="entry name" value="PsdUridine_synth_RsuA/RluB/E/F"/>
</dbReference>
<dbReference type="Gene3D" id="3.30.70.580">
    <property type="entry name" value="Pseudouridine synthase I, catalytic domain, N-terminal subdomain"/>
    <property type="match status" value="1"/>
</dbReference>
<keyword evidence="2 4" id="KW-0413">Isomerase</keyword>
<dbReference type="GO" id="GO:0120159">
    <property type="term" value="F:rRNA pseudouridine synthase activity"/>
    <property type="evidence" value="ECO:0007669"/>
    <property type="project" value="UniProtKB-ARBA"/>
</dbReference>
<evidence type="ECO:0000256" key="4">
    <source>
        <dbReference type="RuleBase" id="RU003887"/>
    </source>
</evidence>
<dbReference type="SUPFAM" id="SSF55174">
    <property type="entry name" value="Alpha-L RNA-binding motif"/>
    <property type="match status" value="1"/>
</dbReference>
<dbReference type="PROSITE" id="PS50889">
    <property type="entry name" value="S4"/>
    <property type="match status" value="1"/>
</dbReference>
<accession>A0A1M6YMS7</accession>
<dbReference type="Gene3D" id="3.30.70.1560">
    <property type="entry name" value="Alpha-L RNA-binding motif"/>
    <property type="match status" value="1"/>
</dbReference>
<dbReference type="PANTHER" id="PTHR47683">
    <property type="entry name" value="PSEUDOURIDINE SYNTHASE FAMILY PROTEIN-RELATED"/>
    <property type="match status" value="1"/>
</dbReference>